<evidence type="ECO:0000256" key="5">
    <source>
        <dbReference type="SAM" id="MobiDB-lite"/>
    </source>
</evidence>
<gene>
    <name evidence="7" type="ORF">QBC33DRAFT_449985</name>
</gene>
<dbReference type="GO" id="GO:0004040">
    <property type="term" value="F:amidase activity"/>
    <property type="evidence" value="ECO:0007669"/>
    <property type="project" value="UniProtKB-EC"/>
</dbReference>
<dbReference type="Proteomes" id="UP001244011">
    <property type="component" value="Unassembled WGS sequence"/>
</dbReference>
<evidence type="ECO:0000256" key="4">
    <source>
        <dbReference type="ARBA" id="ARBA00022801"/>
    </source>
</evidence>
<reference evidence="7" key="1">
    <citation type="submission" date="2023-06" db="EMBL/GenBank/DDBJ databases">
        <title>Genome-scale phylogeny and comparative genomics of the fungal order Sordariales.</title>
        <authorList>
            <consortium name="Lawrence Berkeley National Laboratory"/>
            <person name="Hensen N."/>
            <person name="Bonometti L."/>
            <person name="Westerberg I."/>
            <person name="Brannstrom I.O."/>
            <person name="Guillou S."/>
            <person name="Cros-Aarteil S."/>
            <person name="Calhoun S."/>
            <person name="Haridas S."/>
            <person name="Kuo A."/>
            <person name="Mondo S."/>
            <person name="Pangilinan J."/>
            <person name="Riley R."/>
            <person name="Labutti K."/>
            <person name="Andreopoulos B."/>
            <person name="Lipzen A."/>
            <person name="Chen C."/>
            <person name="Yanf M."/>
            <person name="Daum C."/>
            <person name="Ng V."/>
            <person name="Clum A."/>
            <person name="Steindorff A."/>
            <person name="Ohm R."/>
            <person name="Martin F."/>
            <person name="Silar P."/>
            <person name="Natvig D."/>
            <person name="Lalanne C."/>
            <person name="Gautier V."/>
            <person name="Ament-Velasquez S.L."/>
            <person name="Kruys A."/>
            <person name="Hutchinson M.I."/>
            <person name="Powell A.J."/>
            <person name="Barry K."/>
            <person name="Miller A.N."/>
            <person name="Grigoriev I.V."/>
            <person name="Debuchy R."/>
            <person name="Gladieux P."/>
            <person name="Thoren M.H."/>
            <person name="Johannesson H."/>
        </authorList>
    </citation>
    <scope>NUCLEOTIDE SEQUENCE</scope>
    <source>
        <strain evidence="7">8032-3</strain>
    </source>
</reference>
<accession>A0AAJ0C0Y7</accession>
<dbReference type="InterPro" id="IPR023631">
    <property type="entry name" value="Amidase_dom"/>
</dbReference>
<organism evidence="7 8">
    <name type="scientific">Phialemonium atrogriseum</name>
    <dbReference type="NCBI Taxonomy" id="1093897"/>
    <lineage>
        <taxon>Eukaryota</taxon>
        <taxon>Fungi</taxon>
        <taxon>Dikarya</taxon>
        <taxon>Ascomycota</taxon>
        <taxon>Pezizomycotina</taxon>
        <taxon>Sordariomycetes</taxon>
        <taxon>Sordariomycetidae</taxon>
        <taxon>Cephalothecales</taxon>
        <taxon>Cephalothecaceae</taxon>
        <taxon>Phialemonium</taxon>
    </lineage>
</organism>
<dbReference type="InterPro" id="IPR020556">
    <property type="entry name" value="Amidase_CS"/>
</dbReference>
<feature type="compositionally biased region" description="Low complexity" evidence="5">
    <location>
        <begin position="568"/>
        <end position="577"/>
    </location>
</feature>
<dbReference type="PROSITE" id="PS00571">
    <property type="entry name" value="AMIDASES"/>
    <property type="match status" value="1"/>
</dbReference>
<dbReference type="Pfam" id="PF01425">
    <property type="entry name" value="Amidase"/>
    <property type="match status" value="1"/>
</dbReference>
<evidence type="ECO:0000256" key="1">
    <source>
        <dbReference type="ARBA" id="ARBA00001311"/>
    </source>
</evidence>
<evidence type="ECO:0000313" key="7">
    <source>
        <dbReference type="EMBL" id="KAK1768114.1"/>
    </source>
</evidence>
<dbReference type="SUPFAM" id="SSF75304">
    <property type="entry name" value="Amidase signature (AS) enzymes"/>
    <property type="match status" value="1"/>
</dbReference>
<keyword evidence="8" id="KW-1185">Reference proteome</keyword>
<evidence type="ECO:0000259" key="6">
    <source>
        <dbReference type="Pfam" id="PF01425"/>
    </source>
</evidence>
<dbReference type="PANTHER" id="PTHR46072">
    <property type="entry name" value="AMIDASE-RELATED-RELATED"/>
    <property type="match status" value="1"/>
</dbReference>
<protein>
    <recommendedName>
        <fullName evidence="3">amidase</fullName>
        <ecNumber evidence="3">3.5.1.4</ecNumber>
    </recommendedName>
</protein>
<evidence type="ECO:0000256" key="2">
    <source>
        <dbReference type="ARBA" id="ARBA00009199"/>
    </source>
</evidence>
<evidence type="ECO:0000313" key="8">
    <source>
        <dbReference type="Proteomes" id="UP001244011"/>
    </source>
</evidence>
<dbReference type="GeneID" id="85307730"/>
<dbReference type="EMBL" id="MU839006">
    <property type="protein sequence ID" value="KAK1768114.1"/>
    <property type="molecule type" value="Genomic_DNA"/>
</dbReference>
<comment type="caution">
    <text evidence="7">The sequence shown here is derived from an EMBL/GenBank/DDBJ whole genome shotgun (WGS) entry which is preliminary data.</text>
</comment>
<proteinExistence type="inferred from homology"/>
<evidence type="ECO:0000256" key="3">
    <source>
        <dbReference type="ARBA" id="ARBA00012922"/>
    </source>
</evidence>
<keyword evidence="4" id="KW-0378">Hydrolase</keyword>
<dbReference type="Gene3D" id="3.90.1300.10">
    <property type="entry name" value="Amidase signature (AS) domain"/>
    <property type="match status" value="1"/>
</dbReference>
<dbReference type="PANTHER" id="PTHR46072:SF3">
    <property type="entry name" value="AMIDASE"/>
    <property type="match status" value="1"/>
</dbReference>
<feature type="region of interest" description="Disordered" evidence="5">
    <location>
        <begin position="568"/>
        <end position="588"/>
    </location>
</feature>
<name>A0AAJ0C0Y7_9PEZI</name>
<sequence length="1001" mass="107867">MASQSSISASAGDWQSKVAEKRASCQKAIPEAWTLPQSLLETLPERSDLWKTKVNMISLDIPRRSGILTERELEITESHNVSGLLEGLASGKFTSSEVTLAFSKRAAIAQQLTNCLTETFFEQAQERARYLDDLRGKGKLAGPLHGLPVSLKDTYQVEGTQATIGAVAYLDRTSKENSALVDILLGLGAVLYVKTNISQVLMTVDSDNNVFGRVLNPWNTMLTAGGSSGGEGALVAFRGSPLGVGTDLAGSIRIPSLCCGTYGFKPSAGRIAYGRQVMPLNAGIGAILPSAGPFANDMEALQIFMKAVIDAKPFRHDATAIDVPWRRINGPLRPKLRLGLLPEDPLFPLHPPVKETVAKAVQILQSHGHEVMVLDAAECHVAAANQVAGGLLSLDNTPREIIASGSEPAVPSMGMLAEQMGSIAWNFVPDLSAMDGLQKFGTLQNKRAEIVEAWRKLWARHDLDAVISPSAQNTAVEHDRYSWPAYSTFLNALDYPACIIPFGKATKSELEFTRKPGQGTPAYNPEVVEGAPCSIQIFTSRMRDEECLAVAGVVDAAVNGCQMGHSASAASDCSTSAKPSGRRADQGGSQEYVVCGGLRQNSDHTEMADPTTAASCTLGPDAECGAMATDVPTGDQQLVQRLLFQGDLLDMFSVGSSFSDRARQQIIPHLLLSKTTLLDGLLACAISWVGDVDDGQANPGRLSICYRYASSALATLASLQVIDSQTMTDCLMLGALISTFAVRLRLNDILAICGRTLGLIEPVYAASDPAPPELRVFLGCMVMWELRGCLFSCAVPTLRFRPPAEAYADRHAGLCATLLPLLHDICKVSHALAHGKTGDADVLEDLDAVERSVRQWQPEVPEDFTTRFNAIEVAHMLCQAQVMRLAALLVTHRLRYPFGVNDGPAQVLSMTILTQLEMTLAATKQPVRCIDLALLVACLELKETGRQKWLLDIATFAGFSPQFGEHVQGTLMSFWAAMDLFETISWSDLTALGSPFLRNPL</sequence>
<dbReference type="InterPro" id="IPR036928">
    <property type="entry name" value="AS_sf"/>
</dbReference>
<feature type="domain" description="Amidase" evidence="6">
    <location>
        <begin position="97"/>
        <end position="548"/>
    </location>
</feature>
<comment type="similarity">
    <text evidence="2">Belongs to the amidase family.</text>
</comment>
<dbReference type="RefSeq" id="XP_060284327.1">
    <property type="nucleotide sequence ID" value="XM_060424543.1"/>
</dbReference>
<dbReference type="AlphaFoldDB" id="A0AAJ0C0Y7"/>
<dbReference type="EC" id="3.5.1.4" evidence="3"/>
<comment type="catalytic activity">
    <reaction evidence="1">
        <text>a monocarboxylic acid amide + H2O = a monocarboxylate + NH4(+)</text>
        <dbReference type="Rhea" id="RHEA:12020"/>
        <dbReference type="ChEBI" id="CHEBI:15377"/>
        <dbReference type="ChEBI" id="CHEBI:28938"/>
        <dbReference type="ChEBI" id="CHEBI:35757"/>
        <dbReference type="ChEBI" id="CHEBI:83628"/>
        <dbReference type="EC" id="3.5.1.4"/>
    </reaction>
</comment>